<dbReference type="Proteomes" id="UP000466848">
    <property type="component" value="Chromosome"/>
</dbReference>
<dbReference type="GO" id="GO:0005886">
    <property type="term" value="C:plasma membrane"/>
    <property type="evidence" value="ECO:0007669"/>
    <property type="project" value="UniProtKB-SubCell"/>
</dbReference>
<evidence type="ECO:0000313" key="7">
    <source>
        <dbReference type="EMBL" id="QIB68149.1"/>
    </source>
</evidence>
<dbReference type="Gene3D" id="3.40.50.11820">
    <property type="match status" value="1"/>
</dbReference>
<reference evidence="7 8" key="1">
    <citation type="submission" date="2020-02" db="EMBL/GenBank/DDBJ databases">
        <authorList>
            <person name="Kim Y.B."/>
            <person name="Roh S.W."/>
        </authorList>
    </citation>
    <scope>NUCLEOTIDE SEQUENCE [LARGE SCALE GENOMIC DNA]</scope>
    <source>
        <strain evidence="7 8">DSM 103574</strain>
    </source>
</reference>
<evidence type="ECO:0000256" key="6">
    <source>
        <dbReference type="ARBA" id="ARBA00023136"/>
    </source>
</evidence>
<keyword evidence="5" id="KW-0777">Teichoic acid biosynthesis</keyword>
<evidence type="ECO:0008006" key="9">
    <source>
        <dbReference type="Google" id="ProtNLM"/>
    </source>
</evidence>
<dbReference type="EMBL" id="CP048649">
    <property type="protein sequence ID" value="QIB68149.1"/>
    <property type="molecule type" value="Genomic_DNA"/>
</dbReference>
<dbReference type="SUPFAM" id="SSF53756">
    <property type="entry name" value="UDP-Glycosyltransferase/glycogen phosphorylase"/>
    <property type="match status" value="1"/>
</dbReference>
<sequence>MKKRLLLYTAYGKIKGNIWNLNDFYERFLKDKLPELEVIFLDSQSIAATSVEKKSAYLRRNLALFYPRLLLDRKVDYWVSDSEGNFLSRFSRGIELSHGYGTKKTPGEGETKTFRFKVKEKTFLEKLDTFITLSDFEKTYYYSSDTTQHHAEYLPLGLPRNDRLFDEAYISESKCKFYKEHELSDDTQLVLYAPTWREYEIEKDPMSRKMLEKFNEELRRLNLVLLYRPHYCGPTIKTELIEGLSNFIYCGNEIMGDSQEALVISDYMITDYSSIFVDYLLLNRPVCFYTFDLEQYIVQRGLVIDYNNDQMTPGPKCNNLLELIPYFQQLKDGKDEYAEIRKAGTRFFHKYADGNSTKRVWQHLLKKLEIEYILDDEIIKEEEGGPQ</sequence>
<evidence type="ECO:0000256" key="4">
    <source>
        <dbReference type="ARBA" id="ARBA00022679"/>
    </source>
</evidence>
<name>A0A858BSF9_9FIRM</name>
<dbReference type="GO" id="GO:0047355">
    <property type="term" value="F:CDP-glycerol glycerophosphotransferase activity"/>
    <property type="evidence" value="ECO:0007669"/>
    <property type="project" value="InterPro"/>
</dbReference>
<keyword evidence="8" id="KW-1185">Reference proteome</keyword>
<keyword evidence="6" id="KW-0472">Membrane</keyword>
<dbReference type="Gene3D" id="3.40.50.12580">
    <property type="match status" value="1"/>
</dbReference>
<proteinExistence type="inferred from homology"/>
<dbReference type="InterPro" id="IPR043149">
    <property type="entry name" value="TagF_N"/>
</dbReference>
<comment type="subcellular location">
    <subcellularLocation>
        <location evidence="1">Cell membrane</location>
        <topology evidence="1">Peripheral membrane protein</topology>
    </subcellularLocation>
</comment>
<dbReference type="AlphaFoldDB" id="A0A858BSF9"/>
<accession>A0A858BSF9</accession>
<dbReference type="RefSeq" id="WP_163065069.1">
    <property type="nucleotide sequence ID" value="NZ_CP048649.1"/>
</dbReference>
<comment type="similarity">
    <text evidence="2">Belongs to the CDP-glycerol glycerophosphotransferase family.</text>
</comment>
<keyword evidence="4" id="KW-0808">Transferase</keyword>
<organism evidence="7 8">
    <name type="scientific">Aminipila butyrica</name>
    <dbReference type="NCBI Taxonomy" id="433296"/>
    <lineage>
        <taxon>Bacteria</taxon>
        <taxon>Bacillati</taxon>
        <taxon>Bacillota</taxon>
        <taxon>Clostridia</taxon>
        <taxon>Peptostreptococcales</taxon>
        <taxon>Anaerovoracaceae</taxon>
        <taxon>Aminipila</taxon>
    </lineage>
</organism>
<keyword evidence="3" id="KW-1003">Cell membrane</keyword>
<evidence type="ECO:0000256" key="3">
    <source>
        <dbReference type="ARBA" id="ARBA00022475"/>
    </source>
</evidence>
<dbReference type="Pfam" id="PF04464">
    <property type="entry name" value="Glyphos_transf"/>
    <property type="match status" value="1"/>
</dbReference>
<evidence type="ECO:0000256" key="2">
    <source>
        <dbReference type="ARBA" id="ARBA00010488"/>
    </source>
</evidence>
<protein>
    <recommendedName>
        <fullName evidence="9">CDP-glycerol:poly(Glycerophosphate) glycerophosphotransferase</fullName>
    </recommendedName>
</protein>
<evidence type="ECO:0000256" key="5">
    <source>
        <dbReference type="ARBA" id="ARBA00022944"/>
    </source>
</evidence>
<evidence type="ECO:0000313" key="8">
    <source>
        <dbReference type="Proteomes" id="UP000466848"/>
    </source>
</evidence>
<dbReference type="InterPro" id="IPR007554">
    <property type="entry name" value="Glycerophosphate_synth"/>
</dbReference>
<dbReference type="GO" id="GO:0019350">
    <property type="term" value="P:teichoic acid biosynthetic process"/>
    <property type="evidence" value="ECO:0007669"/>
    <property type="project" value="UniProtKB-KW"/>
</dbReference>
<evidence type="ECO:0000256" key="1">
    <source>
        <dbReference type="ARBA" id="ARBA00004202"/>
    </source>
</evidence>
<dbReference type="InterPro" id="IPR051612">
    <property type="entry name" value="Teichoic_Acid_Biosynth"/>
</dbReference>
<dbReference type="PANTHER" id="PTHR37316:SF3">
    <property type="entry name" value="TEICHOIC ACID GLYCEROL-PHOSPHATE TRANSFERASE"/>
    <property type="match status" value="1"/>
</dbReference>
<dbReference type="InterPro" id="IPR043148">
    <property type="entry name" value="TagF_C"/>
</dbReference>
<dbReference type="PANTHER" id="PTHR37316">
    <property type="entry name" value="TEICHOIC ACID GLYCEROL-PHOSPHATE PRIMASE"/>
    <property type="match status" value="1"/>
</dbReference>
<dbReference type="KEGG" id="abut:Ami103574_01970"/>
<gene>
    <name evidence="7" type="ORF">Ami103574_01970</name>
</gene>